<evidence type="ECO:0000256" key="2">
    <source>
        <dbReference type="ARBA" id="ARBA00023152"/>
    </source>
</evidence>
<dbReference type="PANTHER" id="PTHR11931">
    <property type="entry name" value="PHOSPHOGLYCERATE MUTASE"/>
    <property type="match status" value="1"/>
</dbReference>
<dbReference type="GO" id="GO:0004619">
    <property type="term" value="F:phosphoglycerate mutase activity"/>
    <property type="evidence" value="ECO:0007669"/>
    <property type="project" value="UniProtKB-EC"/>
</dbReference>
<dbReference type="AlphaFoldDB" id="A0A1Q2CGT4"/>
<feature type="active site" description="Proton donor/acceptor" evidence="4">
    <location>
        <position position="87"/>
    </location>
</feature>
<dbReference type="CDD" id="cd07067">
    <property type="entry name" value="HP_PGM_like"/>
    <property type="match status" value="1"/>
</dbReference>
<dbReference type="PROSITE" id="PS00175">
    <property type="entry name" value="PG_MUTASE"/>
    <property type="match status" value="1"/>
</dbReference>
<keyword evidence="2" id="KW-0324">Glycolysis</keyword>
<feature type="binding site" evidence="5">
    <location>
        <begin position="114"/>
        <end position="115"/>
    </location>
    <ligand>
        <name>substrate</name>
    </ligand>
</feature>
<protein>
    <recommendedName>
        <fullName evidence="7">2,3-bisphosphoglycerate-dependent phosphoglycerate mutase</fullName>
        <ecNumber evidence="7">5.4.2.11</ecNumber>
    </recommendedName>
</protein>
<dbReference type="OrthoDB" id="9781415at2"/>
<evidence type="ECO:0000256" key="6">
    <source>
        <dbReference type="PIRSR" id="PIRSR613078-3"/>
    </source>
</evidence>
<keyword evidence="9" id="KW-1185">Reference proteome</keyword>
<evidence type="ECO:0000313" key="9">
    <source>
        <dbReference type="Proteomes" id="UP000188324"/>
    </source>
</evidence>
<evidence type="ECO:0000256" key="4">
    <source>
        <dbReference type="PIRSR" id="PIRSR613078-1"/>
    </source>
</evidence>
<dbReference type="GO" id="GO:0006096">
    <property type="term" value="P:glycolytic process"/>
    <property type="evidence" value="ECO:0007669"/>
    <property type="project" value="UniProtKB-UniPathway"/>
</dbReference>
<organism evidence="8 9">
    <name type="scientific">Tessaracoccus flavus</name>
    <dbReference type="NCBI Taxonomy" id="1610493"/>
    <lineage>
        <taxon>Bacteria</taxon>
        <taxon>Bacillati</taxon>
        <taxon>Actinomycetota</taxon>
        <taxon>Actinomycetes</taxon>
        <taxon>Propionibacteriales</taxon>
        <taxon>Propionibacteriaceae</taxon>
        <taxon>Tessaracoccus</taxon>
    </lineage>
</organism>
<dbReference type="EC" id="5.4.2.11" evidence="7"/>
<evidence type="ECO:0000256" key="1">
    <source>
        <dbReference type="ARBA" id="ARBA00006717"/>
    </source>
</evidence>
<dbReference type="PIRSF" id="PIRSF000709">
    <property type="entry name" value="6PFK_2-Ptase"/>
    <property type="match status" value="1"/>
</dbReference>
<feature type="binding site" evidence="5">
    <location>
        <begin position="8"/>
        <end position="15"/>
    </location>
    <ligand>
        <name>substrate</name>
    </ligand>
</feature>
<dbReference type="Proteomes" id="UP000188324">
    <property type="component" value="Chromosome"/>
</dbReference>
<dbReference type="Gene3D" id="3.40.50.1240">
    <property type="entry name" value="Phosphoglycerate mutase-like"/>
    <property type="match status" value="1"/>
</dbReference>
<dbReference type="KEGG" id="tfl:RPIT_11325"/>
<feature type="binding site" evidence="5">
    <location>
        <begin position="21"/>
        <end position="22"/>
    </location>
    <ligand>
        <name>substrate</name>
    </ligand>
</feature>
<dbReference type="SMART" id="SM00855">
    <property type="entry name" value="PGAM"/>
    <property type="match status" value="1"/>
</dbReference>
<comment type="similarity">
    <text evidence="1">Belongs to the phosphoglycerate mutase family. BPG-dependent PGAM subfamily.</text>
</comment>
<dbReference type="NCBIfam" id="TIGR01258">
    <property type="entry name" value="pgm_1"/>
    <property type="match status" value="1"/>
</dbReference>
<evidence type="ECO:0000256" key="5">
    <source>
        <dbReference type="PIRSR" id="PIRSR613078-2"/>
    </source>
</evidence>
<feature type="site" description="Transition state stabilizer" evidence="6">
    <location>
        <position position="182"/>
    </location>
</feature>
<dbReference type="UniPathway" id="UPA00109">
    <property type="reaction ID" value="UER00186"/>
</dbReference>
<comment type="catalytic activity">
    <reaction evidence="7">
        <text>(2R)-2-phosphoglycerate = (2R)-3-phosphoglycerate</text>
        <dbReference type="Rhea" id="RHEA:15901"/>
        <dbReference type="ChEBI" id="CHEBI:58272"/>
        <dbReference type="ChEBI" id="CHEBI:58289"/>
        <dbReference type="EC" id="5.4.2.11"/>
    </reaction>
</comment>
<feature type="binding site" evidence="5">
    <location>
        <begin position="183"/>
        <end position="184"/>
    </location>
    <ligand>
        <name>substrate</name>
    </ligand>
</feature>
<feature type="binding site" evidence="5">
    <location>
        <position position="60"/>
    </location>
    <ligand>
        <name>substrate</name>
    </ligand>
</feature>
<gene>
    <name evidence="8" type="ORF">RPIT_11325</name>
</gene>
<evidence type="ECO:0000313" key="8">
    <source>
        <dbReference type="EMBL" id="AQP45313.1"/>
    </source>
</evidence>
<feature type="active site" description="Tele-phosphohistidine intermediate" evidence="4">
    <location>
        <position position="9"/>
    </location>
</feature>
<dbReference type="InterPro" id="IPR001345">
    <property type="entry name" value="PG/BPGM_mutase_AS"/>
</dbReference>
<reference evidence="8 9" key="1">
    <citation type="journal article" date="2016" name="Int. J. Syst. Evol. Microbiol.">
        <title>Tessaracoccus flavus sp. nov., isolated from the drainage system of a lindane-producing factory.</title>
        <authorList>
            <person name="Kumari R."/>
            <person name="Singh P."/>
            <person name="Schumann P."/>
            <person name="Lal R."/>
        </authorList>
    </citation>
    <scope>NUCLEOTIDE SEQUENCE [LARGE SCALE GENOMIC DNA]</scope>
    <source>
        <strain evidence="8 9">RP1T</strain>
    </source>
</reference>
<dbReference type="RefSeq" id="WP_077343259.1">
    <property type="nucleotide sequence ID" value="NZ_CP019605.1"/>
</dbReference>
<feature type="binding site" evidence="5">
    <location>
        <begin position="87"/>
        <end position="90"/>
    </location>
    <ligand>
        <name>substrate</name>
    </ligand>
</feature>
<dbReference type="InterPro" id="IPR013078">
    <property type="entry name" value="His_Pase_superF_clade-1"/>
</dbReference>
<sequence>MGTLMLLRHGESTYNAQQVFTGLLDAGLTPAGEAQVAVAADLIRGADLRPDVVWQSTMLRSLRTTELLLSHLGLEDFDPRSTWRLVERAYGVLTDLPKREARHRYGDHAFHEWRRTINGRPPHATAEQVASWTDPAPVAERGSLPAGVGESLADVIERVRPWWDEDVHPDLVAGRTVFVVAHGNTLRALADVVLGLSDREVEDLNIPAGHPLTLEFSDGRPGSPRYLDPDVAQRAAAAVAAEGGT</sequence>
<feature type="binding site" evidence="5">
    <location>
        <position position="98"/>
    </location>
    <ligand>
        <name>substrate</name>
    </ligand>
</feature>
<dbReference type="EMBL" id="CP019605">
    <property type="protein sequence ID" value="AQP45313.1"/>
    <property type="molecule type" value="Genomic_DNA"/>
</dbReference>
<accession>A0A1Q2CGT4</accession>
<dbReference type="InterPro" id="IPR005952">
    <property type="entry name" value="Phosphogly_mut1"/>
</dbReference>
<dbReference type="STRING" id="1610493.RPIT_11325"/>
<keyword evidence="3" id="KW-0413">Isomerase</keyword>
<comment type="function">
    <text evidence="7">Catalyzes the interconversion of 2-phosphoglycerate and 3-phosphoglycerate.</text>
</comment>
<proteinExistence type="inferred from homology"/>
<dbReference type="InterPro" id="IPR029033">
    <property type="entry name" value="His_PPase_superfam"/>
</dbReference>
<evidence type="ECO:0000256" key="3">
    <source>
        <dbReference type="ARBA" id="ARBA00023235"/>
    </source>
</evidence>
<evidence type="ECO:0000256" key="7">
    <source>
        <dbReference type="RuleBase" id="RU004512"/>
    </source>
</evidence>
<dbReference type="Pfam" id="PF00300">
    <property type="entry name" value="His_Phos_1"/>
    <property type="match status" value="1"/>
</dbReference>
<dbReference type="SUPFAM" id="SSF53254">
    <property type="entry name" value="Phosphoglycerate mutase-like"/>
    <property type="match status" value="1"/>
</dbReference>
<name>A0A1Q2CGT4_9ACTN</name>
<comment type="pathway">
    <text evidence="7">Carbohydrate degradation; glycolysis; pyruvate from D-glyceraldehyde 3-phosphate: step 3/5.</text>
</comment>